<feature type="chain" id="PRO_5045550835" evidence="7">
    <location>
        <begin position="26"/>
        <end position="1141"/>
    </location>
</feature>
<evidence type="ECO:0000256" key="4">
    <source>
        <dbReference type="ARBA" id="ARBA00022824"/>
    </source>
</evidence>
<evidence type="ECO:0000256" key="6">
    <source>
        <dbReference type="ARBA" id="ARBA00023136"/>
    </source>
</evidence>
<protein>
    <submittedName>
        <fullName evidence="16">BOS complex subunit NOMO1</fullName>
    </submittedName>
</protein>
<dbReference type="InterPro" id="IPR056190">
    <property type="entry name" value="NOMO_5th"/>
</dbReference>
<sequence>MSLKISDLLNLFVAYLVTFTSTCYANDILGCGGFVKSHASLDFSKIEIGLYTKEGSLKERTECAPTNGYYFLPLYEKGEYILKVHPPAGWSFEPSQVELLIDGETDQCSTGQDINFSFNGFGITGRVITAGQKQGPSGIDIQLVNEKGDVRNTVTTTNGDFDFTPVIPGKYVVKATHSKWKIEPAQTVVQVKEGNTALPIGSLIVKGYDVSGSVISFGSPISGIYVLLYSKNENQKFRVEGCKTALLQGVPDAPICYSVTDAAGEFQFGLVPAGEYKLLAMTSSPGQPLVTYNIKPDVVPFAVLHDSLYIKNAFEVTAFSVRGRALRGADGAGVAGARVLRGGRAVATCDADGRFTLTGLKPATYTLTFQHEECEWDEVQLVVSSGGPSAALEAVAARWRVCGQLTPPEPRTLQLRPDLRVQAGDDGKWCAFVPSGEYTVKVEVTEQEQREGLQFFPEWQTVRVRGAAVGGVAFGQVRATVRGRVECGAHCAGLAVALRPLKPDGGYAGPPRYAPVVDGEYSFEDVVPGGVELSVEATRLCWEQAAHNAAVTQRLHSAPAFRLRGLALLVSASHALQLHYESADGAERGELAVPAGDSRQCLPPAERYTLSARGCHRVQPASAPVRLGGPDAPRVRFVATAHAAVVDIVSPEPATDVLLQIVQDGRPPEEVPLQPVRRDGVYVYEHTMYLEEGAAAEVWARSASLLFSPRGAVRVSGGADCARVLSLRAARALVLAGRLQPSVSGVLVTLEGGDVRLTQTTEADGKYSFGPLDADIQYTVRAEKESYAFDEPDENGIIVAHKLAEIAVVLRDRADHAPLEGALVSVSGGAFRRNVASGAAGALRFAALSPAQYYVKPHMKEYRFEPPHAIVAVEDGQEHRVVFEGVRVAWSLLGRVVSLGGAGAARVALRARPASSPARPHCAQQDASASDTGHFRIRGLLPGCVYVVELKESVEPELAGIVLARQPPPFEMKEKDIENVRLIVVHPNHLTDANVLIRTPNIDHYKTLRLTLALESTPHNLIYSTKLDPLGYNQFNNPGLMYTMPRLPADNKTYVVQIESSLSKVSHSYEEPAFYFNSDGKFKSFDIDFDPKLRSSEQELRHSPLALLALLSLGALYSQRARLAALRPLAARPRRAPRDRS</sequence>
<evidence type="ECO:0000313" key="15">
    <source>
        <dbReference type="Proteomes" id="UP001652626"/>
    </source>
</evidence>
<dbReference type="InterPro" id="IPR056319">
    <property type="entry name" value="NOMO_7th"/>
</dbReference>
<reference evidence="16" key="2">
    <citation type="submission" date="2025-08" db="UniProtKB">
        <authorList>
            <consortium name="RefSeq"/>
        </authorList>
    </citation>
    <scope>IDENTIFICATION</scope>
    <source>
        <tissue evidence="16">Whole body</tissue>
    </source>
</reference>
<evidence type="ECO:0000256" key="5">
    <source>
        <dbReference type="ARBA" id="ARBA00022989"/>
    </source>
</evidence>
<organism evidence="15 16">
    <name type="scientific">Vanessa tameamea</name>
    <name type="common">Kamehameha butterfly</name>
    <dbReference type="NCBI Taxonomy" id="334116"/>
    <lineage>
        <taxon>Eukaryota</taxon>
        <taxon>Metazoa</taxon>
        <taxon>Ecdysozoa</taxon>
        <taxon>Arthropoda</taxon>
        <taxon>Hexapoda</taxon>
        <taxon>Insecta</taxon>
        <taxon>Pterygota</taxon>
        <taxon>Neoptera</taxon>
        <taxon>Endopterygota</taxon>
        <taxon>Lepidoptera</taxon>
        <taxon>Glossata</taxon>
        <taxon>Ditrysia</taxon>
        <taxon>Papilionoidea</taxon>
        <taxon>Nymphalidae</taxon>
        <taxon>Nymphalinae</taxon>
        <taxon>Vanessa</taxon>
    </lineage>
</organism>
<dbReference type="SUPFAM" id="SSF49452">
    <property type="entry name" value="Starch-binding domain-like"/>
    <property type="match status" value="2"/>
</dbReference>
<dbReference type="InterPro" id="IPR055074">
    <property type="entry name" value="NOMO1-3_2nd"/>
</dbReference>
<dbReference type="PANTHER" id="PTHR23303:SF14">
    <property type="entry name" value="BOS COMPLEX SUBUNIT NOMO1-RELATED"/>
    <property type="match status" value="1"/>
</dbReference>
<dbReference type="InterPro" id="IPR056191">
    <property type="entry name" value="NOMO_12th"/>
</dbReference>
<feature type="signal peptide" evidence="7">
    <location>
        <begin position="1"/>
        <end position="25"/>
    </location>
</feature>
<evidence type="ECO:0000259" key="11">
    <source>
        <dbReference type="Pfam" id="PF23141"/>
    </source>
</evidence>
<feature type="domain" description="NOMO-like N-terminal beta-sandwich" evidence="8">
    <location>
        <begin position="32"/>
        <end position="116"/>
    </location>
</feature>
<keyword evidence="15" id="KW-1185">Reference proteome</keyword>
<keyword evidence="2" id="KW-0812">Transmembrane</keyword>
<keyword evidence="4" id="KW-0256">Endoplasmic reticulum</keyword>
<evidence type="ECO:0000313" key="16">
    <source>
        <dbReference type="RefSeq" id="XP_026492620.2"/>
    </source>
</evidence>
<evidence type="ECO:0000256" key="1">
    <source>
        <dbReference type="ARBA" id="ARBA00004115"/>
    </source>
</evidence>
<dbReference type="PANTHER" id="PTHR23303">
    <property type="entry name" value="CARBOXYPEPTIDASE REGULATORY REGION-CONTAINING"/>
    <property type="match status" value="1"/>
</dbReference>
<evidence type="ECO:0000259" key="9">
    <source>
        <dbReference type="Pfam" id="PF22902"/>
    </source>
</evidence>
<keyword evidence="3 7" id="KW-0732">Signal</keyword>
<evidence type="ECO:0000256" key="3">
    <source>
        <dbReference type="ARBA" id="ARBA00022729"/>
    </source>
</evidence>
<evidence type="ECO:0000259" key="14">
    <source>
        <dbReference type="Pfam" id="PF23194"/>
    </source>
</evidence>
<reference evidence="15" key="1">
    <citation type="submission" date="2025-05" db="UniProtKB">
        <authorList>
            <consortium name="RefSeq"/>
        </authorList>
    </citation>
    <scope>NUCLEOTIDE SEQUENCE [LARGE SCALE GENOMIC DNA]</scope>
</reference>
<dbReference type="Pfam" id="PF23192">
    <property type="entry name" value="NOMO_12th"/>
    <property type="match status" value="1"/>
</dbReference>
<dbReference type="GeneID" id="113398213"/>
<gene>
    <name evidence="16" type="primary">LOC113398213</name>
</gene>
<keyword evidence="6" id="KW-0472">Membrane</keyword>
<dbReference type="InterPro" id="IPR013784">
    <property type="entry name" value="Carb-bd-like_fold"/>
</dbReference>
<evidence type="ECO:0000259" key="12">
    <source>
        <dbReference type="Pfam" id="PF23192"/>
    </source>
</evidence>
<dbReference type="OMA" id="FVFKGFG"/>
<feature type="domain" description="NOMO C-terminal transthyretin-like" evidence="12">
    <location>
        <begin position="993"/>
        <end position="1091"/>
    </location>
</feature>
<dbReference type="InterPro" id="IPR056189">
    <property type="entry name" value="NOMO_3rd"/>
</dbReference>
<feature type="domain" description="NOMO seventh transthyretin-like" evidence="11">
    <location>
        <begin position="570"/>
        <end position="617"/>
    </location>
</feature>
<evidence type="ECO:0000256" key="7">
    <source>
        <dbReference type="SAM" id="SignalP"/>
    </source>
</evidence>
<feature type="domain" description="NOMO third transthyretin-like" evidence="13">
    <location>
        <begin position="210"/>
        <end position="316"/>
    </location>
</feature>
<name>A0A8B8I6K1_VANTA</name>
<dbReference type="Pfam" id="PF22898">
    <property type="entry name" value="NOMO1-like_1st"/>
    <property type="match status" value="1"/>
</dbReference>
<dbReference type="OrthoDB" id="10263633at2759"/>
<evidence type="ECO:0000259" key="10">
    <source>
        <dbReference type="Pfam" id="PF22904"/>
    </source>
</evidence>
<dbReference type="Proteomes" id="UP001652626">
    <property type="component" value="Chromosome 2"/>
</dbReference>
<feature type="domain" description="NOMO second beta-sandwich" evidence="10">
    <location>
        <begin position="118"/>
        <end position="205"/>
    </location>
</feature>
<dbReference type="Gene3D" id="2.60.40.1120">
    <property type="entry name" value="Carboxypeptidase-like, regulatory domain"/>
    <property type="match status" value="2"/>
</dbReference>
<evidence type="ECO:0000259" key="8">
    <source>
        <dbReference type="Pfam" id="PF22898"/>
    </source>
</evidence>
<evidence type="ECO:0000259" key="13">
    <source>
        <dbReference type="Pfam" id="PF23193"/>
    </source>
</evidence>
<dbReference type="RefSeq" id="XP_026492620.2">
    <property type="nucleotide sequence ID" value="XM_026636835.2"/>
</dbReference>
<comment type="subcellular location">
    <subcellularLocation>
        <location evidence="1">Endoplasmic reticulum membrane</location>
        <topology evidence="1">Single-pass type I membrane protein</topology>
    </subcellularLocation>
</comment>
<dbReference type="Pfam" id="PF23194">
    <property type="entry name" value="NOMO_5th"/>
    <property type="match status" value="1"/>
</dbReference>
<dbReference type="AlphaFoldDB" id="A0A8B8I6K1"/>
<accession>A0A8B8I6K1</accession>
<dbReference type="Pfam" id="PF22902">
    <property type="entry name" value="NOMO1-like_9th"/>
    <property type="match status" value="1"/>
</dbReference>
<proteinExistence type="predicted"/>
<dbReference type="GO" id="GO:0030246">
    <property type="term" value="F:carbohydrate binding"/>
    <property type="evidence" value="ECO:0007669"/>
    <property type="project" value="InterPro"/>
</dbReference>
<dbReference type="Pfam" id="PF22904">
    <property type="entry name" value="NOMO1-like_2nd"/>
    <property type="match status" value="1"/>
</dbReference>
<dbReference type="InterPro" id="IPR051417">
    <property type="entry name" value="SDr/BOS_complex"/>
</dbReference>
<dbReference type="InterPro" id="IPR055075">
    <property type="entry name" value="NOMO-like_N"/>
</dbReference>
<feature type="domain" description="NOMO-like ninth beta-sandwich" evidence="9">
    <location>
        <begin position="732"/>
        <end position="794"/>
    </location>
</feature>
<dbReference type="InterPro" id="IPR055073">
    <property type="entry name" value="NOMO1-like_9th"/>
</dbReference>
<feature type="domain" description="NOMO fifth transthyretin-like" evidence="14">
    <location>
        <begin position="421"/>
        <end position="474"/>
    </location>
</feature>
<keyword evidence="5" id="KW-1133">Transmembrane helix</keyword>
<evidence type="ECO:0000256" key="2">
    <source>
        <dbReference type="ARBA" id="ARBA00022692"/>
    </source>
</evidence>
<dbReference type="Pfam" id="PF23193">
    <property type="entry name" value="NOMO_3rd"/>
    <property type="match status" value="1"/>
</dbReference>
<dbReference type="Pfam" id="PF23141">
    <property type="entry name" value="Ig_NOMO"/>
    <property type="match status" value="1"/>
</dbReference>
<dbReference type="GO" id="GO:0005789">
    <property type="term" value="C:endoplasmic reticulum membrane"/>
    <property type="evidence" value="ECO:0007669"/>
    <property type="project" value="UniProtKB-SubCell"/>
</dbReference>